<feature type="transmembrane region" description="Helical" evidence="1">
    <location>
        <begin position="176"/>
        <end position="195"/>
    </location>
</feature>
<dbReference type="RefSeq" id="WP_062662057.1">
    <property type="nucleotide sequence ID" value="NZ_FIZX01000001.1"/>
</dbReference>
<keyword evidence="1" id="KW-1133">Transmembrane helix</keyword>
<keyword evidence="1" id="KW-0472">Membrane</keyword>
<reference evidence="3" key="1">
    <citation type="submission" date="2016-02" db="EMBL/GenBank/DDBJ databases">
        <authorList>
            <person name="Rodrigo-Torres Lidia"/>
            <person name="Arahal R.David."/>
        </authorList>
    </citation>
    <scope>NUCLEOTIDE SEQUENCE [LARGE SCALE GENOMIC DNA]</scope>
    <source>
        <strain evidence="3">CECT 9029</strain>
    </source>
</reference>
<keyword evidence="1" id="KW-0812">Transmembrane</keyword>
<dbReference type="OrthoDB" id="5915482at2"/>
<dbReference type="AlphaFoldDB" id="A0A128EXN9"/>
<name>A0A128EXN9_9GAMM</name>
<keyword evidence="3" id="KW-1185">Reference proteome</keyword>
<evidence type="ECO:0000313" key="3">
    <source>
        <dbReference type="Proteomes" id="UP000071641"/>
    </source>
</evidence>
<evidence type="ECO:0000256" key="1">
    <source>
        <dbReference type="SAM" id="Phobius"/>
    </source>
</evidence>
<sequence>MYEIFSAVTLAGVLGAQAVLTLVLLKGDICPGQRGRLHKAFWFLVAGWAVTIPFSPFSALPFITLGIFSLRSKSGKTRQSGPVPLLHLSNGFGVLALLMSGVEQGLLPTLLMLSQVLLVGAITAHCLLVRARSRLQAFHRILPVIGVVAAMLTAVTLAVGSMMLEPDAANALVNSVLMSLGLALAGVLVWASHLLRQTTPHIAQLCVSLIVIGCASGVALSTMI</sequence>
<feature type="transmembrane region" description="Helical" evidence="1">
    <location>
        <begin position="141"/>
        <end position="164"/>
    </location>
</feature>
<protein>
    <submittedName>
        <fullName evidence="2">Uncharacterized protein</fullName>
    </submittedName>
</protein>
<organism evidence="2 3">
    <name type="scientific">Grimontia celer</name>
    <dbReference type="NCBI Taxonomy" id="1796497"/>
    <lineage>
        <taxon>Bacteria</taxon>
        <taxon>Pseudomonadati</taxon>
        <taxon>Pseudomonadota</taxon>
        <taxon>Gammaproteobacteria</taxon>
        <taxon>Vibrionales</taxon>
        <taxon>Vibrionaceae</taxon>
        <taxon>Grimontia</taxon>
    </lineage>
</organism>
<feature type="transmembrane region" description="Helical" evidence="1">
    <location>
        <begin position="106"/>
        <end position="129"/>
    </location>
</feature>
<feature type="transmembrane region" description="Helical" evidence="1">
    <location>
        <begin position="202"/>
        <end position="223"/>
    </location>
</feature>
<gene>
    <name evidence="2" type="ORF">GCE9029_01399</name>
</gene>
<dbReference type="EMBL" id="FIZX01000001">
    <property type="protein sequence ID" value="CZF79329.1"/>
    <property type="molecule type" value="Genomic_DNA"/>
</dbReference>
<proteinExistence type="predicted"/>
<feature type="transmembrane region" description="Helical" evidence="1">
    <location>
        <begin position="82"/>
        <end position="100"/>
    </location>
</feature>
<feature type="transmembrane region" description="Helical" evidence="1">
    <location>
        <begin position="42"/>
        <end position="70"/>
    </location>
</feature>
<dbReference type="Proteomes" id="UP000071641">
    <property type="component" value="Unassembled WGS sequence"/>
</dbReference>
<dbReference type="STRING" id="1796497.GCE9029_01399"/>
<accession>A0A128EXN9</accession>
<evidence type="ECO:0000313" key="2">
    <source>
        <dbReference type="EMBL" id="CZF79329.1"/>
    </source>
</evidence>